<gene>
    <name evidence="1" type="ORF">BV25DRAFT_1835594</name>
</gene>
<protein>
    <submittedName>
        <fullName evidence="1">Aryl-alcohol oxidase-like protein</fullName>
    </submittedName>
</protein>
<reference evidence="1" key="1">
    <citation type="submission" date="2021-03" db="EMBL/GenBank/DDBJ databases">
        <authorList>
            <consortium name="DOE Joint Genome Institute"/>
            <person name="Ahrendt S."/>
            <person name="Looney B.P."/>
            <person name="Miyauchi S."/>
            <person name="Morin E."/>
            <person name="Drula E."/>
            <person name="Courty P.E."/>
            <person name="Chicoki N."/>
            <person name="Fauchery L."/>
            <person name="Kohler A."/>
            <person name="Kuo A."/>
            <person name="Labutti K."/>
            <person name="Pangilinan J."/>
            <person name="Lipzen A."/>
            <person name="Riley R."/>
            <person name="Andreopoulos W."/>
            <person name="He G."/>
            <person name="Johnson J."/>
            <person name="Barry K.W."/>
            <person name="Grigoriev I.V."/>
            <person name="Nagy L."/>
            <person name="Hibbett D."/>
            <person name="Henrissat B."/>
            <person name="Matheny P.B."/>
            <person name="Labbe J."/>
            <person name="Martin F."/>
        </authorList>
    </citation>
    <scope>NUCLEOTIDE SEQUENCE</scope>
    <source>
        <strain evidence="1">HHB10654</strain>
    </source>
</reference>
<evidence type="ECO:0000313" key="2">
    <source>
        <dbReference type="Proteomes" id="UP000814140"/>
    </source>
</evidence>
<dbReference type="Proteomes" id="UP000814140">
    <property type="component" value="Unassembled WGS sequence"/>
</dbReference>
<proteinExistence type="predicted"/>
<dbReference type="EMBL" id="MU277192">
    <property type="protein sequence ID" value="KAI0066577.1"/>
    <property type="molecule type" value="Genomic_DNA"/>
</dbReference>
<sequence length="580" mass="62070">MTTLDFTAVSQKEYDFIIVGGEHLFKFTVAGTAGAVIASRLSENPDFKILVLEAGGRGDGIVETIVPLLASQAQGKPYNWPYVTESQAGLQGRTVSYPGGKVVGGSSMVNFMFTTRGSSEDWDRLAKATGDEGWAWESILPLAKKIETWVPPTDGRDTTGDYDPEAHGDNGPVLISLPNSVSGLNKKLMQAVQEVDGFSYNKDINAGSPLGVGWLPSTHGGGVRSSSNTYLKLAEGRANLDLVTGAQVTKLIFAPDSEDKEPAVVGVEFASDAESPRFEVKASKEVILSAGSIGSPKILLLSGIGEKSALESLDIKVVKDLPDVGKNLRDHTMTFNQWTVDTKETRDEISRDPEVGAAAQQLFGTKQTALAIGFFRIPETDPIWSKPGIQDTSAGLNTPQYELLLGDGYVGVLQPDPNVKNFFTVAAANLAPSARGSVTLKSNDPFEAALVDPNLLGEEIDVHIAIEAVKKARAYMTAPVYQAYNPIEWGPHATAHTDEELEAYVRSNSITVWHPTSTLALSSKGSPDGVLDPDLKVKGVKGLRVADASVFPYSPAAHPQIPVYIVGERAAEIIASQHRK</sequence>
<accession>A0ACB8TDS9</accession>
<name>A0ACB8TDS9_9AGAM</name>
<reference evidence="1" key="2">
    <citation type="journal article" date="2022" name="New Phytol.">
        <title>Evolutionary transition to the ectomycorrhizal habit in the genomes of a hyperdiverse lineage of mushroom-forming fungi.</title>
        <authorList>
            <person name="Looney B."/>
            <person name="Miyauchi S."/>
            <person name="Morin E."/>
            <person name="Drula E."/>
            <person name="Courty P.E."/>
            <person name="Kohler A."/>
            <person name="Kuo A."/>
            <person name="LaButti K."/>
            <person name="Pangilinan J."/>
            <person name="Lipzen A."/>
            <person name="Riley R."/>
            <person name="Andreopoulos W."/>
            <person name="He G."/>
            <person name="Johnson J."/>
            <person name="Nolan M."/>
            <person name="Tritt A."/>
            <person name="Barry K.W."/>
            <person name="Grigoriev I.V."/>
            <person name="Nagy L.G."/>
            <person name="Hibbett D."/>
            <person name="Henrissat B."/>
            <person name="Matheny P.B."/>
            <person name="Labbe J."/>
            <person name="Martin F.M."/>
        </authorList>
    </citation>
    <scope>NUCLEOTIDE SEQUENCE</scope>
    <source>
        <strain evidence="1">HHB10654</strain>
    </source>
</reference>
<keyword evidence="2" id="KW-1185">Reference proteome</keyword>
<evidence type="ECO:0000313" key="1">
    <source>
        <dbReference type="EMBL" id="KAI0066577.1"/>
    </source>
</evidence>
<comment type="caution">
    <text evidence="1">The sequence shown here is derived from an EMBL/GenBank/DDBJ whole genome shotgun (WGS) entry which is preliminary data.</text>
</comment>
<organism evidence="1 2">
    <name type="scientific">Artomyces pyxidatus</name>
    <dbReference type="NCBI Taxonomy" id="48021"/>
    <lineage>
        <taxon>Eukaryota</taxon>
        <taxon>Fungi</taxon>
        <taxon>Dikarya</taxon>
        <taxon>Basidiomycota</taxon>
        <taxon>Agaricomycotina</taxon>
        <taxon>Agaricomycetes</taxon>
        <taxon>Russulales</taxon>
        <taxon>Auriscalpiaceae</taxon>
        <taxon>Artomyces</taxon>
    </lineage>
</organism>